<dbReference type="Proteomes" id="UP000305778">
    <property type="component" value="Unassembled WGS sequence"/>
</dbReference>
<dbReference type="EMBL" id="SUMC01000012">
    <property type="protein sequence ID" value="TKA10758.1"/>
    <property type="molecule type" value="Genomic_DNA"/>
</dbReference>
<name>A0A4U0SNJ2_9ACTN</name>
<dbReference type="AlphaFoldDB" id="A0A4U0SNJ2"/>
<proteinExistence type="predicted"/>
<evidence type="ECO:0000313" key="2">
    <source>
        <dbReference type="Proteomes" id="UP000305778"/>
    </source>
</evidence>
<comment type="caution">
    <text evidence="1">The sequence shown here is derived from an EMBL/GenBank/DDBJ whole genome shotgun (WGS) entry which is preliminary data.</text>
</comment>
<organism evidence="1 2">
    <name type="scientific">Actinacidiphila oryziradicis</name>
    <dbReference type="NCBI Taxonomy" id="2571141"/>
    <lineage>
        <taxon>Bacteria</taxon>
        <taxon>Bacillati</taxon>
        <taxon>Actinomycetota</taxon>
        <taxon>Actinomycetes</taxon>
        <taxon>Kitasatosporales</taxon>
        <taxon>Streptomycetaceae</taxon>
        <taxon>Actinacidiphila</taxon>
    </lineage>
</organism>
<gene>
    <name evidence="1" type="ORF">FCI23_15810</name>
</gene>
<keyword evidence="2" id="KW-1185">Reference proteome</keyword>
<evidence type="ECO:0000313" key="1">
    <source>
        <dbReference type="EMBL" id="TKA10758.1"/>
    </source>
</evidence>
<sequence length="165" mass="16615">MAVADGRDEAEALGPAVAVGVGAADAVALAEAAVAGGVVFEALAEADALAVGAGLADSVGPALVSATGTTGSEAEFFFTTTFLSSFPDEALDSVRETAVDADGLGMSVAGAIELPPAKATPSTVVYPMQPTPTNIPTRRIVRARPPDESTKTGPFRAGRFRRRVV</sequence>
<dbReference type="OrthoDB" id="9968193at2"/>
<reference evidence="1 2" key="1">
    <citation type="submission" date="2019-04" db="EMBL/GenBank/DDBJ databases">
        <title>Streptomyces oryziradicis sp. nov., a novel actinomycete isolated from rhizosphere soil of rice (Oryza sativa L.).</title>
        <authorList>
            <person name="Li C."/>
        </authorList>
    </citation>
    <scope>NUCLEOTIDE SEQUENCE [LARGE SCALE GENOMIC DNA]</scope>
    <source>
        <strain evidence="1 2">NEAU-C40</strain>
    </source>
</reference>
<protein>
    <submittedName>
        <fullName evidence="1">Uncharacterized protein</fullName>
    </submittedName>
</protein>
<dbReference type="RefSeq" id="WP_136724520.1">
    <property type="nucleotide sequence ID" value="NZ_SUMC01000012.1"/>
</dbReference>
<accession>A0A4U0SNJ2</accession>